<dbReference type="EMBL" id="GBBK01004709">
    <property type="protein sequence ID" value="JAC19773.1"/>
    <property type="molecule type" value="mRNA"/>
</dbReference>
<protein>
    <submittedName>
        <fullName evidence="2">Putative lipocalin-3 1</fullName>
    </submittedName>
</protein>
<keyword evidence="1" id="KW-0732">Signal</keyword>
<feature type="chain" id="PRO_5001520918" evidence="1">
    <location>
        <begin position="33"/>
        <end position="230"/>
    </location>
</feature>
<feature type="signal peptide" evidence="1">
    <location>
        <begin position="1"/>
        <end position="32"/>
    </location>
</feature>
<evidence type="ECO:0000256" key="1">
    <source>
        <dbReference type="SAM" id="SignalP"/>
    </source>
</evidence>
<dbReference type="AlphaFoldDB" id="A0A023FGB6"/>
<reference evidence="2" key="1">
    <citation type="submission" date="2014-03" db="EMBL/GenBank/DDBJ databases">
        <title>The sialotranscriptome of Amblyomma triste, Amblyomma parvum and Amblyomma cajennense ticks, uncovered by 454-based RNA-seq.</title>
        <authorList>
            <person name="Garcia G.R."/>
            <person name="Gardinassi L.G."/>
            <person name="Ribeiro J.M."/>
            <person name="Anatriello E."/>
            <person name="Ferreira B.R."/>
            <person name="Moreira H.N."/>
            <person name="Mafra C."/>
            <person name="Olegario M.M."/>
            <person name="Szabo P.J."/>
            <person name="Miranda-Santos I.K."/>
            <person name="Maruyama S.R."/>
        </authorList>
    </citation>
    <scope>NUCLEOTIDE SEQUENCE</scope>
    <source>
        <strain evidence="2">Uberlandia</strain>
        <tissue evidence="2">Salivary glands</tissue>
    </source>
</reference>
<evidence type="ECO:0000313" key="2">
    <source>
        <dbReference type="EMBL" id="JAC19773.1"/>
    </source>
</evidence>
<proteinExistence type="evidence at transcript level"/>
<accession>A0A023FGB6</accession>
<feature type="non-terminal residue" evidence="2">
    <location>
        <position position="1"/>
    </location>
</feature>
<sequence length="230" mass="25471">RRLAHRTGTMAMMFNNPEFIVVLLIAAVGSSAEDPNPEVGRPNIAEFLSNGQTFFVISLNSTDNFPCKVDVIESNDEEHITFKRHYRGIGRTSTQNRISTVLLQGDFKTISNLAETNKKPYNAMEVHEPSTTTPRGGYQSCWHATEMLAKETDGKKCGLFEIKRFSICPRVGPKVSASGDGAKAMVELRVKASDMTETGPTCLQDLGLSIPDALLSECRKSMERFLHREA</sequence>
<organism evidence="2">
    <name type="scientific">Amblyomma cajennense</name>
    <name type="common">Cayenne tick</name>
    <name type="synonym">Acarus cajennensis</name>
    <dbReference type="NCBI Taxonomy" id="34607"/>
    <lineage>
        <taxon>Eukaryota</taxon>
        <taxon>Metazoa</taxon>
        <taxon>Ecdysozoa</taxon>
        <taxon>Arthropoda</taxon>
        <taxon>Chelicerata</taxon>
        <taxon>Arachnida</taxon>
        <taxon>Acari</taxon>
        <taxon>Parasitiformes</taxon>
        <taxon>Ixodida</taxon>
        <taxon>Ixodoidea</taxon>
        <taxon>Ixodidae</taxon>
        <taxon>Amblyomminae</taxon>
        <taxon>Amblyomma</taxon>
    </lineage>
</organism>
<name>A0A023FGB6_AMBCJ</name>